<evidence type="ECO:0000256" key="1">
    <source>
        <dbReference type="SAM" id="MobiDB-lite"/>
    </source>
</evidence>
<dbReference type="AlphaFoldDB" id="A0A821B1D7"/>
<feature type="region of interest" description="Disordered" evidence="1">
    <location>
        <begin position="80"/>
        <end position="105"/>
    </location>
</feature>
<accession>A0A821B1D7</accession>
<feature type="compositionally biased region" description="Polar residues" evidence="1">
    <location>
        <begin position="80"/>
        <end position="92"/>
    </location>
</feature>
<comment type="caution">
    <text evidence="2">The sequence shown here is derived from an EMBL/GenBank/DDBJ whole genome shotgun (WGS) entry which is preliminary data.</text>
</comment>
<protein>
    <submittedName>
        <fullName evidence="2">Uncharacterized protein</fullName>
    </submittedName>
</protein>
<organism evidence="2 3">
    <name type="scientific">Rotaria socialis</name>
    <dbReference type="NCBI Taxonomy" id="392032"/>
    <lineage>
        <taxon>Eukaryota</taxon>
        <taxon>Metazoa</taxon>
        <taxon>Spiralia</taxon>
        <taxon>Gnathifera</taxon>
        <taxon>Rotifera</taxon>
        <taxon>Eurotatoria</taxon>
        <taxon>Bdelloidea</taxon>
        <taxon>Philodinida</taxon>
        <taxon>Philodinidae</taxon>
        <taxon>Rotaria</taxon>
    </lineage>
</organism>
<dbReference type="EMBL" id="CAJOBR010001176">
    <property type="protein sequence ID" value="CAF4585079.1"/>
    <property type="molecule type" value="Genomic_DNA"/>
</dbReference>
<sequence length="105" mass="11866">MLRSHSTVLQHVIMPQTNQTNVYQPPVVIVVTDPNTSIMSNQDLLQLISTRLPECTPLMQSSTIYRISADQRINIPKPTSQTISVNAQSTTPFHEKPYFNSKNNQ</sequence>
<gene>
    <name evidence="2" type="ORF">QYT958_LOCUS10524</name>
</gene>
<evidence type="ECO:0000313" key="3">
    <source>
        <dbReference type="Proteomes" id="UP000663848"/>
    </source>
</evidence>
<proteinExistence type="predicted"/>
<name>A0A821B1D7_9BILA</name>
<reference evidence="2" key="1">
    <citation type="submission" date="2021-02" db="EMBL/GenBank/DDBJ databases">
        <authorList>
            <person name="Nowell W R."/>
        </authorList>
    </citation>
    <scope>NUCLEOTIDE SEQUENCE</scope>
</reference>
<dbReference type="Proteomes" id="UP000663848">
    <property type="component" value="Unassembled WGS sequence"/>
</dbReference>
<evidence type="ECO:0000313" key="2">
    <source>
        <dbReference type="EMBL" id="CAF4585079.1"/>
    </source>
</evidence>